<dbReference type="Proteomes" id="UP000676428">
    <property type="component" value="Chromosome"/>
</dbReference>
<proteinExistence type="predicted"/>
<dbReference type="EMBL" id="CP074572">
    <property type="protein sequence ID" value="QVK24762.1"/>
    <property type="molecule type" value="Genomic_DNA"/>
</dbReference>
<organism evidence="1 2">
    <name type="scientific">Shewanella dokdonensis</name>
    <dbReference type="NCBI Taxonomy" id="712036"/>
    <lineage>
        <taxon>Bacteria</taxon>
        <taxon>Pseudomonadati</taxon>
        <taxon>Pseudomonadota</taxon>
        <taxon>Gammaproteobacteria</taxon>
        <taxon>Alteromonadales</taxon>
        <taxon>Shewanellaceae</taxon>
        <taxon>Shewanella</taxon>
    </lineage>
</organism>
<reference evidence="1 2" key="1">
    <citation type="journal article" date="2012" name="Int. J. Syst. Evol. Microbiol.">
        <title>Shewanella dokdonensis sp. nov., isolated from seawater.</title>
        <authorList>
            <person name="Sung H.R."/>
            <person name="Yoon J.H."/>
            <person name="Ghim S.Y."/>
        </authorList>
    </citation>
    <scope>NUCLEOTIDE SEQUENCE [LARGE SCALE GENOMIC DNA]</scope>
    <source>
        <strain evidence="1 2">DSM 23626</strain>
    </source>
</reference>
<dbReference type="Pfam" id="PF11854">
    <property type="entry name" value="MtrB_PioB"/>
    <property type="match status" value="1"/>
</dbReference>
<name>A0ABX8DLG4_9GAMM</name>
<accession>A0ABX8DLG4</accession>
<evidence type="ECO:0000313" key="1">
    <source>
        <dbReference type="EMBL" id="QVK24762.1"/>
    </source>
</evidence>
<protein>
    <submittedName>
        <fullName evidence="1">MtrB/PioB family outer membrane beta-barrel protein</fullName>
    </submittedName>
</protein>
<keyword evidence="2" id="KW-1185">Reference proteome</keyword>
<dbReference type="InterPro" id="IPR020016">
    <property type="entry name" value="Decahaem-assoc_OM_MtrB/PioB"/>
</dbReference>
<evidence type="ECO:0000313" key="2">
    <source>
        <dbReference type="Proteomes" id="UP000676428"/>
    </source>
</evidence>
<gene>
    <name evidence="1" type="ORF">KHX94_05920</name>
</gene>
<sequence>MFANSNSDSDNAAITDQQGDDYQYNHSVGVYAKYRLSDASQLRVDYRYERYYDTDYANVAVDAVNGLITLGELDHNYNAHQLMLSYSISL</sequence>